<evidence type="ECO:0000313" key="2">
    <source>
        <dbReference type="EMBL" id="KPJ20889.1"/>
    </source>
</evidence>
<dbReference type="GO" id="GO:1902936">
    <property type="term" value="F:phosphatidylinositol bisphosphate binding"/>
    <property type="evidence" value="ECO:0007669"/>
    <property type="project" value="TreeGrafter"/>
</dbReference>
<dbReference type="Proteomes" id="UP000053240">
    <property type="component" value="Unassembled WGS sequence"/>
</dbReference>
<reference evidence="2 3" key="1">
    <citation type="journal article" date="2015" name="Nat. Commun.">
        <title>Outbred genome sequencing and CRISPR/Cas9 gene editing in butterflies.</title>
        <authorList>
            <person name="Li X."/>
            <person name="Fan D."/>
            <person name="Zhang W."/>
            <person name="Liu G."/>
            <person name="Zhang L."/>
            <person name="Zhao L."/>
            <person name="Fang X."/>
            <person name="Chen L."/>
            <person name="Dong Y."/>
            <person name="Chen Y."/>
            <person name="Ding Y."/>
            <person name="Zhao R."/>
            <person name="Feng M."/>
            <person name="Zhu Y."/>
            <person name="Feng Y."/>
            <person name="Jiang X."/>
            <person name="Zhu D."/>
            <person name="Xiang H."/>
            <person name="Feng X."/>
            <person name="Li S."/>
            <person name="Wang J."/>
            <person name="Zhang G."/>
            <person name="Kronforst M.R."/>
            <person name="Wang W."/>
        </authorList>
    </citation>
    <scope>NUCLEOTIDE SEQUENCE [LARGE SCALE GENOMIC DNA]</scope>
    <source>
        <strain evidence="2">Ya'a_city_454_Pm</strain>
        <tissue evidence="2">Whole body</tissue>
    </source>
</reference>
<dbReference type="Gene3D" id="3.40.525.10">
    <property type="entry name" value="CRAL-TRIO lipid binding domain"/>
    <property type="match status" value="1"/>
</dbReference>
<accession>A0A0N1IJB9</accession>
<dbReference type="PANTHER" id="PTHR10174">
    <property type="entry name" value="ALPHA-TOCOPHEROL TRANSFER PROTEIN-RELATED"/>
    <property type="match status" value="1"/>
</dbReference>
<protein>
    <submittedName>
        <fullName evidence="2">Alpha-tocopherol transfer protein-like</fullName>
    </submittedName>
</protein>
<name>A0A0N1IJB9_PAPMA</name>
<dbReference type="InterPro" id="IPR036865">
    <property type="entry name" value="CRAL-TRIO_dom_sf"/>
</dbReference>
<organism evidence="2 3">
    <name type="scientific">Papilio machaon</name>
    <name type="common">Old World swallowtail butterfly</name>
    <dbReference type="NCBI Taxonomy" id="76193"/>
    <lineage>
        <taxon>Eukaryota</taxon>
        <taxon>Metazoa</taxon>
        <taxon>Ecdysozoa</taxon>
        <taxon>Arthropoda</taxon>
        <taxon>Hexapoda</taxon>
        <taxon>Insecta</taxon>
        <taxon>Pterygota</taxon>
        <taxon>Neoptera</taxon>
        <taxon>Endopterygota</taxon>
        <taxon>Lepidoptera</taxon>
        <taxon>Glossata</taxon>
        <taxon>Ditrysia</taxon>
        <taxon>Papilionoidea</taxon>
        <taxon>Papilionidae</taxon>
        <taxon>Papilioninae</taxon>
        <taxon>Papilio</taxon>
    </lineage>
</organism>
<dbReference type="EMBL" id="LADJ01005764">
    <property type="protein sequence ID" value="KPJ20889.1"/>
    <property type="molecule type" value="Genomic_DNA"/>
</dbReference>
<sequence>MISTERWQHRLVPLSEVFRGVQLALESAMSEPRTQINGVIVILDMKGLSFSQVMQFTPSFAKMVVDWIQVSNVQSRTFISYPFT</sequence>
<comment type="caution">
    <text evidence="2">The sequence shown here is derived from an EMBL/GenBank/DDBJ whole genome shotgun (WGS) entry which is preliminary data.</text>
</comment>
<dbReference type="AlphaFoldDB" id="A0A0N1IJB9"/>
<proteinExistence type="predicted"/>
<evidence type="ECO:0000259" key="1">
    <source>
        <dbReference type="Pfam" id="PF00650"/>
    </source>
</evidence>
<dbReference type="PANTHER" id="PTHR10174:SF38">
    <property type="entry name" value="HL01515P"/>
    <property type="match status" value="1"/>
</dbReference>
<keyword evidence="3" id="KW-1185">Reference proteome</keyword>
<evidence type="ECO:0000313" key="3">
    <source>
        <dbReference type="Proteomes" id="UP000053240"/>
    </source>
</evidence>
<feature type="domain" description="CRAL-TRIO" evidence="1">
    <location>
        <begin position="3"/>
        <end position="70"/>
    </location>
</feature>
<dbReference type="InParanoid" id="A0A0N1IJB9"/>
<dbReference type="SUPFAM" id="SSF52087">
    <property type="entry name" value="CRAL/TRIO domain"/>
    <property type="match status" value="1"/>
</dbReference>
<gene>
    <name evidence="2" type="ORF">RR48_00460</name>
</gene>
<dbReference type="InterPro" id="IPR001251">
    <property type="entry name" value="CRAL-TRIO_dom"/>
</dbReference>
<dbReference type="Pfam" id="PF00650">
    <property type="entry name" value="CRAL_TRIO"/>
    <property type="match status" value="1"/>
</dbReference>
<dbReference type="GO" id="GO:0016020">
    <property type="term" value="C:membrane"/>
    <property type="evidence" value="ECO:0007669"/>
    <property type="project" value="TreeGrafter"/>
</dbReference>